<keyword evidence="3" id="KW-1185">Reference proteome</keyword>
<evidence type="ECO:0000313" key="3">
    <source>
        <dbReference type="Proteomes" id="UP001374535"/>
    </source>
</evidence>
<proteinExistence type="predicted"/>
<dbReference type="Pfam" id="PF02893">
    <property type="entry name" value="GRAM"/>
    <property type="match status" value="1"/>
</dbReference>
<dbReference type="AlphaFoldDB" id="A0AAQ3P7Z9"/>
<dbReference type="InterPro" id="IPR004182">
    <property type="entry name" value="GRAM"/>
</dbReference>
<dbReference type="PROSITE" id="PS50004">
    <property type="entry name" value="C2"/>
    <property type="match status" value="1"/>
</dbReference>
<name>A0AAQ3P7Z9_VIGMU</name>
<feature type="domain" description="C2" evidence="1">
    <location>
        <begin position="1"/>
        <end position="113"/>
    </location>
</feature>
<dbReference type="Gene3D" id="2.30.29.30">
    <property type="entry name" value="Pleckstrin-homology domain (PH domain)/Phosphotyrosine-binding domain (PTB)"/>
    <property type="match status" value="1"/>
</dbReference>
<dbReference type="SUPFAM" id="SSF49562">
    <property type="entry name" value="C2 domain (Calcium/lipid-binding domain, CaLB)"/>
    <property type="match status" value="1"/>
</dbReference>
<evidence type="ECO:0000259" key="1">
    <source>
        <dbReference type="PROSITE" id="PS50004"/>
    </source>
</evidence>
<dbReference type="PANTHER" id="PTHR47038">
    <property type="entry name" value="BAG-ASSOCIATED GRAM PROTEIN 1"/>
    <property type="match status" value="1"/>
</dbReference>
<dbReference type="InterPro" id="IPR011993">
    <property type="entry name" value="PH-like_dom_sf"/>
</dbReference>
<dbReference type="SMART" id="SM00568">
    <property type="entry name" value="GRAM"/>
    <property type="match status" value="1"/>
</dbReference>
<dbReference type="CDD" id="cd00030">
    <property type="entry name" value="C2"/>
    <property type="match status" value="1"/>
</dbReference>
<dbReference type="Proteomes" id="UP001374535">
    <property type="component" value="Chromosome 1"/>
</dbReference>
<evidence type="ECO:0000313" key="2">
    <source>
        <dbReference type="EMBL" id="WVZ22979.1"/>
    </source>
</evidence>
<accession>A0AAQ3P7Z9</accession>
<dbReference type="EMBL" id="CP144700">
    <property type="protein sequence ID" value="WVZ22979.1"/>
    <property type="molecule type" value="Genomic_DNA"/>
</dbReference>
<dbReference type="Gene3D" id="2.60.40.150">
    <property type="entry name" value="C2 domain"/>
    <property type="match status" value="1"/>
</dbReference>
<dbReference type="SMART" id="SM00239">
    <property type="entry name" value="C2"/>
    <property type="match status" value="1"/>
</dbReference>
<dbReference type="InterPro" id="IPR044655">
    <property type="entry name" value="BAGP1-like"/>
</dbReference>
<organism evidence="2 3">
    <name type="scientific">Vigna mungo</name>
    <name type="common">Black gram</name>
    <name type="synonym">Phaseolus mungo</name>
    <dbReference type="NCBI Taxonomy" id="3915"/>
    <lineage>
        <taxon>Eukaryota</taxon>
        <taxon>Viridiplantae</taxon>
        <taxon>Streptophyta</taxon>
        <taxon>Embryophyta</taxon>
        <taxon>Tracheophyta</taxon>
        <taxon>Spermatophyta</taxon>
        <taxon>Magnoliopsida</taxon>
        <taxon>eudicotyledons</taxon>
        <taxon>Gunneridae</taxon>
        <taxon>Pentapetalae</taxon>
        <taxon>rosids</taxon>
        <taxon>fabids</taxon>
        <taxon>Fabales</taxon>
        <taxon>Fabaceae</taxon>
        <taxon>Papilionoideae</taxon>
        <taxon>50 kb inversion clade</taxon>
        <taxon>NPAAA clade</taxon>
        <taxon>indigoferoid/millettioid clade</taxon>
        <taxon>Phaseoleae</taxon>
        <taxon>Vigna</taxon>
    </lineage>
</organism>
<reference evidence="2 3" key="1">
    <citation type="journal article" date="2023" name="Life. Sci Alliance">
        <title>Evolutionary insights into 3D genome organization and epigenetic landscape of Vigna mungo.</title>
        <authorList>
            <person name="Junaid A."/>
            <person name="Singh B."/>
            <person name="Bhatia S."/>
        </authorList>
    </citation>
    <scope>NUCLEOTIDE SEQUENCE [LARGE SCALE GENOMIC DNA]</scope>
    <source>
        <strain evidence="2">Urdbean</strain>
    </source>
</reference>
<protein>
    <recommendedName>
        <fullName evidence="1">C2 domain-containing protein</fullName>
    </recommendedName>
</protein>
<dbReference type="Pfam" id="PF00168">
    <property type="entry name" value="C2"/>
    <property type="match status" value="1"/>
</dbReference>
<dbReference type="InterPro" id="IPR035892">
    <property type="entry name" value="C2_domain_sf"/>
</dbReference>
<dbReference type="PANTHER" id="PTHR47038:SF1">
    <property type="entry name" value="BAG-ASSOCIATED GRAM PROTEIN 1"/>
    <property type="match status" value="1"/>
</dbReference>
<sequence length="422" mass="46958">MEQPEGDSETCSGYQIMVELFAAKDLVGTRLIGNPDPYAVITCGDDENRFSSIIHGSRNPVWGEDFNFYVHELPVQINIAIYDWKTDSVSVPLGSVTVPVESEGSTRAWWHTLGSPSGQVVTFRIKTQASGNGSRINGYGGGNTQTRMSPLETHGLTVVHQKPGPLQTIFGLHPNEVVDHEHTCALETLFLYHGHMYISARHICFYSTVFKEMKVRLCSCFCSGHCAFVGCEERTRENKTEMGEKLCLRQVVIPFEDIDKIQTSQHALINPAITIVLRPGAGGRGVPPLKSRDDAATYMFASFGNRDHVLKDLQRAQKNFNEILEVEKEYAVPEMCAHSSSVRGSKILDKAPVVKHAKNRKASTCYPRNEVIPGVAELFSNLFIDGPNFTGKNNSARKDTNFVVSFLQLLLSFLRKDFLSLK</sequence>
<gene>
    <name evidence="2" type="ORF">V8G54_001523</name>
</gene>
<dbReference type="InterPro" id="IPR000008">
    <property type="entry name" value="C2_dom"/>
</dbReference>